<dbReference type="EMBL" id="CP017581">
    <property type="protein sequence ID" value="ARF51965.1"/>
    <property type="molecule type" value="Genomic_DNA"/>
</dbReference>
<evidence type="ECO:0000313" key="2">
    <source>
        <dbReference type="EMBL" id="ARF51965.1"/>
    </source>
</evidence>
<evidence type="ECO:0000256" key="1">
    <source>
        <dbReference type="SAM" id="MobiDB-lite"/>
    </source>
</evidence>
<sequence length="85" mass="9852">MNPTEFIHKNIKSQLLAEGYPEDVALRGADKGVQHYRKCSQASRKGAMFDDCLYYARLEARYQTPKNERKPKPARKPKTVQEKLL</sequence>
<reference evidence="2 3" key="1">
    <citation type="submission" date="2016-10" db="EMBL/GenBank/DDBJ databases">
        <title>Complete Genome Assembly of Pantoea stewartii subsp. stewartii DC283, a Corn Pathogen.</title>
        <authorList>
            <person name="Duong D.A."/>
            <person name="Stevens A.M."/>
            <person name="Jensen R.V."/>
        </authorList>
    </citation>
    <scope>NUCLEOTIDE SEQUENCE [LARGE SCALE GENOMIC DNA]</scope>
    <source>
        <strain evidence="2 3">DC283</strain>
    </source>
</reference>
<protein>
    <submittedName>
        <fullName evidence="2">Uncharacterized protein</fullName>
    </submittedName>
</protein>
<name>A0ABM6KB42_PANSE</name>
<keyword evidence="3" id="KW-1185">Reference proteome</keyword>
<gene>
    <name evidence="2" type="ORF">DSJ_16700</name>
</gene>
<accession>A0ABM6KB42</accession>
<feature type="region of interest" description="Disordered" evidence="1">
    <location>
        <begin position="63"/>
        <end position="85"/>
    </location>
</feature>
<evidence type="ECO:0000313" key="3">
    <source>
        <dbReference type="Proteomes" id="UP000192380"/>
    </source>
</evidence>
<proteinExistence type="predicted"/>
<dbReference type="Proteomes" id="UP000192380">
    <property type="component" value="Chromosome"/>
</dbReference>
<organism evidence="2 3">
    <name type="scientific">Pantoea stewartii subsp. stewartii DC283</name>
    <dbReference type="NCBI Taxonomy" id="660596"/>
    <lineage>
        <taxon>Bacteria</taxon>
        <taxon>Pseudomonadati</taxon>
        <taxon>Pseudomonadota</taxon>
        <taxon>Gammaproteobacteria</taxon>
        <taxon>Enterobacterales</taxon>
        <taxon>Erwiniaceae</taxon>
        <taxon>Pantoea</taxon>
    </lineage>
</organism>